<evidence type="ECO:0000313" key="5">
    <source>
        <dbReference type="Proteomes" id="UP000689195"/>
    </source>
</evidence>
<dbReference type="AlphaFoldDB" id="A0A8S1WNT6"/>
<evidence type="ECO:0000256" key="2">
    <source>
        <dbReference type="SAM" id="Phobius"/>
    </source>
</evidence>
<keyword evidence="2" id="KW-1133">Transmembrane helix</keyword>
<dbReference type="PANTHER" id="PTHR45689:SF5">
    <property type="entry name" value="I[[H]] CHANNEL, ISOFORM E"/>
    <property type="match status" value="1"/>
</dbReference>
<dbReference type="InterPro" id="IPR051413">
    <property type="entry name" value="K/Na_HCN_channel"/>
</dbReference>
<organism evidence="4 5">
    <name type="scientific">Paramecium pentaurelia</name>
    <dbReference type="NCBI Taxonomy" id="43138"/>
    <lineage>
        <taxon>Eukaryota</taxon>
        <taxon>Sar</taxon>
        <taxon>Alveolata</taxon>
        <taxon>Ciliophora</taxon>
        <taxon>Intramacronucleata</taxon>
        <taxon>Oligohymenophorea</taxon>
        <taxon>Peniculida</taxon>
        <taxon>Parameciidae</taxon>
        <taxon>Paramecium</taxon>
    </lineage>
</organism>
<feature type="transmembrane region" description="Helical" evidence="2">
    <location>
        <begin position="76"/>
        <end position="94"/>
    </location>
</feature>
<dbReference type="GO" id="GO:0035725">
    <property type="term" value="P:sodium ion transmembrane transport"/>
    <property type="evidence" value="ECO:0007669"/>
    <property type="project" value="TreeGrafter"/>
</dbReference>
<dbReference type="GO" id="GO:0005249">
    <property type="term" value="F:voltage-gated potassium channel activity"/>
    <property type="evidence" value="ECO:0007669"/>
    <property type="project" value="TreeGrafter"/>
</dbReference>
<dbReference type="Pfam" id="PF07885">
    <property type="entry name" value="Ion_trans_2"/>
    <property type="match status" value="1"/>
</dbReference>
<feature type="transmembrane region" description="Helical" evidence="2">
    <location>
        <begin position="150"/>
        <end position="170"/>
    </location>
</feature>
<keyword evidence="2" id="KW-0472">Membrane</keyword>
<dbReference type="GO" id="GO:0003254">
    <property type="term" value="P:regulation of membrane depolarization"/>
    <property type="evidence" value="ECO:0007669"/>
    <property type="project" value="TreeGrafter"/>
</dbReference>
<feature type="transmembrane region" description="Helical" evidence="2">
    <location>
        <begin position="20"/>
        <end position="37"/>
    </location>
</feature>
<dbReference type="PROSITE" id="PS50042">
    <property type="entry name" value="CNMP_BINDING_3"/>
    <property type="match status" value="1"/>
</dbReference>
<gene>
    <name evidence="4" type="ORF">PPENT_87.1.T0960044</name>
</gene>
<dbReference type="PANTHER" id="PTHR45689">
    <property type="entry name" value="I[[H]] CHANNEL, ISOFORM E"/>
    <property type="match status" value="1"/>
</dbReference>
<evidence type="ECO:0000259" key="3">
    <source>
        <dbReference type="PROSITE" id="PS50042"/>
    </source>
</evidence>
<feature type="domain" description="Cyclic nucleotide-binding" evidence="3">
    <location>
        <begin position="253"/>
        <end position="362"/>
    </location>
</feature>
<dbReference type="InterPro" id="IPR013099">
    <property type="entry name" value="K_chnl_dom"/>
</dbReference>
<dbReference type="Pfam" id="PF00027">
    <property type="entry name" value="cNMP_binding"/>
    <property type="match status" value="1"/>
</dbReference>
<proteinExistence type="predicted"/>
<feature type="region of interest" description="Disordered" evidence="1">
    <location>
        <begin position="466"/>
        <end position="544"/>
    </location>
</feature>
<comment type="caution">
    <text evidence="4">The sequence shown here is derived from an EMBL/GenBank/DDBJ whole genome shotgun (WGS) entry which is preliminary data.</text>
</comment>
<dbReference type="CDD" id="cd00038">
    <property type="entry name" value="CAP_ED"/>
    <property type="match status" value="1"/>
</dbReference>
<sequence length="772" mass="89936">MVSLFTVSAQFFIPNLDSQDNTMLIIQIVLCAIFYILRSTKINKILAQIQEYIINKQYRFFNLNGSLNDMVGLMKLLMVIIFIAHICGCTWHGLAHYSSSYSWLDAYNLRDRSNGTKYNYSIYWATMTMTTVGYGDITAQNNSELLMNNITMFVASIVFAYSVNSIGIFVSNMYKSTMEYSRTVTLINTFMSKNKIQFDLQTRIRSYLEYIWQEEQEMNDDEIGSIMKKLSRHLQDELQYQLRGNILKNCRVIVKLFSEQCVKSLLQSMEEISFSPEERIITCNQIDDCSLYIITKGEVELLFSGKNQLGDLIKKNSIKFLSQYECFGEVAFFTGKPRSATAISKGFTKAFKIKRENFLAILQSFPNDYEKFCDVRDRLVYNEYSTLQLNCYSCNSNRHLINTCHILHYCSDHEKVLKKELYPVEQSRNTRFIRQKNHKEPSSQSMQKYLSGRAHDLMQDLNQEEKGGIDIDDGDSHTLPINDAYDDEEDQYSSINQQRSQSRTLSKLSQRQTQQQEPDEDEINNKGYSRRQNSQRQTVATAGFGGDYQKKKEITWNVEELSDSKDSSEEQDQVIIPKQQVIQQKSNDNIQKGSIKRQLSRTASNEDHSKPIIKSQMQQKHQSDLEVKISTQREQARKITNRTRTHNEEQPTLIGDNTTQNNNIYISAPTMSMLISNFDKMSLFQYYQPLNNYDAVIKRYARAQKYFGKKRLYPETSLYSFYFIAIKKGWKLRKLGKIVPNDITNFIVNTKVLKRVVKKFKNEKNNVLVQIQ</sequence>
<evidence type="ECO:0000313" key="4">
    <source>
        <dbReference type="EMBL" id="CAD8190291.1"/>
    </source>
</evidence>
<evidence type="ECO:0000256" key="1">
    <source>
        <dbReference type="SAM" id="MobiDB-lite"/>
    </source>
</evidence>
<dbReference type="OrthoDB" id="292483at2759"/>
<feature type="region of interest" description="Disordered" evidence="1">
    <location>
        <begin position="583"/>
        <end position="632"/>
    </location>
</feature>
<name>A0A8S1WNT6_9CILI</name>
<dbReference type="Proteomes" id="UP000689195">
    <property type="component" value="Unassembled WGS sequence"/>
</dbReference>
<feature type="compositionally biased region" description="Polar residues" evidence="1">
    <location>
        <begin position="526"/>
        <end position="540"/>
    </location>
</feature>
<protein>
    <recommendedName>
        <fullName evidence="3">Cyclic nucleotide-binding domain-containing protein</fullName>
    </recommendedName>
</protein>
<accession>A0A8S1WNT6</accession>
<reference evidence="4" key="1">
    <citation type="submission" date="2021-01" db="EMBL/GenBank/DDBJ databases">
        <authorList>
            <consortium name="Genoscope - CEA"/>
            <person name="William W."/>
        </authorList>
    </citation>
    <scope>NUCLEOTIDE SEQUENCE</scope>
</reference>
<dbReference type="EMBL" id="CAJJDO010000096">
    <property type="protein sequence ID" value="CAD8190291.1"/>
    <property type="molecule type" value="Genomic_DNA"/>
</dbReference>
<keyword evidence="5" id="KW-1185">Reference proteome</keyword>
<keyword evidence="2" id="KW-0812">Transmembrane</keyword>
<dbReference type="InterPro" id="IPR000595">
    <property type="entry name" value="cNMP-bd_dom"/>
</dbReference>
<feature type="compositionally biased region" description="Polar residues" evidence="1">
    <location>
        <begin position="492"/>
        <end position="516"/>
    </location>
</feature>
<dbReference type="GO" id="GO:0098855">
    <property type="term" value="C:HCN channel complex"/>
    <property type="evidence" value="ECO:0007669"/>
    <property type="project" value="TreeGrafter"/>
</dbReference>